<evidence type="ECO:0000313" key="1">
    <source>
        <dbReference type="EMBL" id="QEV41461.1"/>
    </source>
</evidence>
<organism evidence="1 2">
    <name type="scientific">Streptomyces nodosus</name>
    <dbReference type="NCBI Taxonomy" id="40318"/>
    <lineage>
        <taxon>Bacteria</taxon>
        <taxon>Bacillati</taxon>
        <taxon>Actinomycetota</taxon>
        <taxon>Actinomycetes</taxon>
        <taxon>Kitasatosporales</taxon>
        <taxon>Streptomycetaceae</taxon>
        <taxon>Streptomyces</taxon>
    </lineage>
</organism>
<proteinExistence type="predicted"/>
<dbReference type="KEGG" id="snq:CP978_25455"/>
<name>A0A5P2W9E7_9ACTN</name>
<protein>
    <submittedName>
        <fullName evidence="1">Uncharacterized protein</fullName>
    </submittedName>
</protein>
<dbReference type="Proteomes" id="UP000325763">
    <property type="component" value="Chromosome"/>
</dbReference>
<reference evidence="1 2" key="1">
    <citation type="submission" date="2017-09" db="EMBL/GenBank/DDBJ databases">
        <title>Streptomyces genome completion.</title>
        <authorList>
            <person name="Lee N."/>
            <person name="Cho B.-K."/>
        </authorList>
    </citation>
    <scope>NUCLEOTIDE SEQUENCE [LARGE SCALE GENOMIC DNA]</scope>
    <source>
        <strain evidence="1 2">ATCC 14899</strain>
    </source>
</reference>
<sequence>MLFYRKVRLAVTRHSLKQLIVSLGPDVAVEVAKNVDLIYLDRDFALRTEDRGTHRERHRPATIAVMDSVQRAGEVVHLAQPLDSLVFDLFREVTGASGRGKRRAKQFLNQVKVHDFDPALLGLARQDWEDEALVRQVLVDLVQELAPAYSLPDDFKVSLVPSADEHYQFETNLDWAAVSRAGGVREGDLLLDPAKVLLGMVEMRQDLALGASLGSSLTQDRIGERITRTKVKELVAQLDGQQTKIDQFQELVVKGVGDLRGAIKSGRRSFEEFLNVLQKAGRFRDWVDGQAPTSDLVDEYYANAFKKSPLERHPFKELRWMIPTAVEYGLIAVHAEETAPPAALGMVALDQLVVARFSKGWRPATFINDELVPFVNG</sequence>
<dbReference type="AlphaFoldDB" id="A0A5P2W9E7"/>
<dbReference type="EMBL" id="CP023747">
    <property type="protein sequence ID" value="QEV41461.1"/>
    <property type="molecule type" value="Genomic_DNA"/>
</dbReference>
<evidence type="ECO:0000313" key="2">
    <source>
        <dbReference type="Proteomes" id="UP000325763"/>
    </source>
</evidence>
<accession>A0A5P2W9E7</accession>
<gene>
    <name evidence="1" type="ORF">CP978_25455</name>
</gene>